<accession>A0AA88DEA8</accession>
<evidence type="ECO:0000313" key="1">
    <source>
        <dbReference type="EMBL" id="GMN54835.1"/>
    </source>
</evidence>
<reference evidence="1" key="1">
    <citation type="submission" date="2023-07" db="EMBL/GenBank/DDBJ databases">
        <title>draft genome sequence of fig (Ficus carica).</title>
        <authorList>
            <person name="Takahashi T."/>
            <person name="Nishimura K."/>
        </authorList>
    </citation>
    <scope>NUCLEOTIDE SEQUENCE</scope>
</reference>
<dbReference type="AlphaFoldDB" id="A0AA88DEA8"/>
<comment type="caution">
    <text evidence="1">The sequence shown here is derived from an EMBL/GenBank/DDBJ whole genome shotgun (WGS) entry which is preliminary data.</text>
</comment>
<sequence>MTGRANGLGGRGALVRVLDNMARTRMVETSQTSKSMTYPYKSAMEEF</sequence>
<dbReference type="Proteomes" id="UP001187192">
    <property type="component" value="Unassembled WGS sequence"/>
</dbReference>
<name>A0AA88DEA8_FICCA</name>
<evidence type="ECO:0000313" key="2">
    <source>
        <dbReference type="Proteomes" id="UP001187192"/>
    </source>
</evidence>
<organism evidence="1 2">
    <name type="scientific">Ficus carica</name>
    <name type="common">Common fig</name>
    <dbReference type="NCBI Taxonomy" id="3494"/>
    <lineage>
        <taxon>Eukaryota</taxon>
        <taxon>Viridiplantae</taxon>
        <taxon>Streptophyta</taxon>
        <taxon>Embryophyta</taxon>
        <taxon>Tracheophyta</taxon>
        <taxon>Spermatophyta</taxon>
        <taxon>Magnoliopsida</taxon>
        <taxon>eudicotyledons</taxon>
        <taxon>Gunneridae</taxon>
        <taxon>Pentapetalae</taxon>
        <taxon>rosids</taxon>
        <taxon>fabids</taxon>
        <taxon>Rosales</taxon>
        <taxon>Moraceae</taxon>
        <taxon>Ficeae</taxon>
        <taxon>Ficus</taxon>
    </lineage>
</organism>
<dbReference type="EMBL" id="BTGU01000053">
    <property type="protein sequence ID" value="GMN54835.1"/>
    <property type="molecule type" value="Genomic_DNA"/>
</dbReference>
<proteinExistence type="predicted"/>
<keyword evidence="2" id="KW-1185">Reference proteome</keyword>
<protein>
    <submittedName>
        <fullName evidence="1">Uncharacterized protein</fullName>
    </submittedName>
</protein>
<gene>
    <name evidence="1" type="ORF">TIFTF001_023970</name>
</gene>